<dbReference type="Pfam" id="PF24527">
    <property type="entry name" value="Ig-like_Pom152_9"/>
    <property type="match status" value="1"/>
</dbReference>
<feature type="transmembrane region" description="Helical" evidence="1">
    <location>
        <begin position="95"/>
        <end position="115"/>
    </location>
</feature>
<dbReference type="Pfam" id="PF24312">
    <property type="entry name" value="Ig-like_POM152"/>
    <property type="match status" value="2"/>
</dbReference>
<evidence type="ECO:0000259" key="6">
    <source>
        <dbReference type="Pfam" id="PF24527"/>
    </source>
</evidence>
<dbReference type="Proteomes" id="UP000093000">
    <property type="component" value="Unassembled WGS sequence"/>
</dbReference>
<name>A0A1C7NRT3_9FUNG</name>
<keyword evidence="1" id="KW-0472">Membrane</keyword>
<evidence type="ECO:0000313" key="7">
    <source>
        <dbReference type="EMBL" id="OBZ91822.1"/>
    </source>
</evidence>
<evidence type="ECO:0000259" key="4">
    <source>
        <dbReference type="Pfam" id="PF24312"/>
    </source>
</evidence>
<accession>A0A1C7NRT3</accession>
<evidence type="ECO:0000256" key="1">
    <source>
        <dbReference type="SAM" id="Phobius"/>
    </source>
</evidence>
<dbReference type="Pfam" id="PF23664">
    <property type="entry name" value="Ig_Pom152"/>
    <property type="match status" value="2"/>
</dbReference>
<feature type="domain" description="Nucleoporin POM152 N-terminal transmembrane" evidence="3">
    <location>
        <begin position="28"/>
        <end position="111"/>
    </location>
</feature>
<dbReference type="Pfam" id="PF24519">
    <property type="entry name" value="Ig-like_Pom152_1"/>
    <property type="match status" value="1"/>
</dbReference>
<reference evidence="7 8" key="1">
    <citation type="submission" date="2016-03" db="EMBL/GenBank/DDBJ databases">
        <title>Choanephora cucurbitarum.</title>
        <authorList>
            <person name="Min B."/>
            <person name="Park H."/>
            <person name="Park J.-H."/>
            <person name="Shin H.-D."/>
            <person name="Choi I.-G."/>
        </authorList>
    </citation>
    <scope>NUCLEOTIDE SEQUENCE [LARGE SCALE GENOMIC DNA]</scope>
    <source>
        <strain evidence="7 8">KUS-F28377</strain>
    </source>
</reference>
<dbReference type="PANTHER" id="PTHR28206:SF1">
    <property type="entry name" value="NUCLEOPORIN POM152"/>
    <property type="match status" value="1"/>
</dbReference>
<dbReference type="InterPro" id="IPR056544">
    <property type="entry name" value="Ig_POM152"/>
</dbReference>
<evidence type="ECO:0000259" key="2">
    <source>
        <dbReference type="Pfam" id="PF23664"/>
    </source>
</evidence>
<dbReference type="GO" id="GO:0070762">
    <property type="term" value="C:nuclear pore transmembrane ring"/>
    <property type="evidence" value="ECO:0007669"/>
    <property type="project" value="TreeGrafter"/>
</dbReference>
<feature type="domain" description="Nucleoporin POM152 ninth Ig-like" evidence="6">
    <location>
        <begin position="1029"/>
        <end position="1101"/>
    </location>
</feature>
<dbReference type="InParanoid" id="A0A1C7NRT3"/>
<feature type="domain" description="Nucleoporin POM152 Ig-like" evidence="4">
    <location>
        <begin position="412"/>
        <end position="499"/>
    </location>
</feature>
<dbReference type="FunCoup" id="A0A1C7NRT3">
    <property type="interactions" value="80"/>
</dbReference>
<feature type="transmembrane region" description="Helical" evidence="1">
    <location>
        <begin position="34"/>
        <end position="55"/>
    </location>
</feature>
<dbReference type="GO" id="GO:0006999">
    <property type="term" value="P:nuclear pore organization"/>
    <property type="evidence" value="ECO:0007669"/>
    <property type="project" value="TreeGrafter"/>
</dbReference>
<organism evidence="7 8">
    <name type="scientific">Choanephora cucurbitarum</name>
    <dbReference type="NCBI Taxonomy" id="101091"/>
    <lineage>
        <taxon>Eukaryota</taxon>
        <taxon>Fungi</taxon>
        <taxon>Fungi incertae sedis</taxon>
        <taxon>Mucoromycota</taxon>
        <taxon>Mucoromycotina</taxon>
        <taxon>Mucoromycetes</taxon>
        <taxon>Mucorales</taxon>
        <taxon>Mucorineae</taxon>
        <taxon>Choanephoraceae</taxon>
        <taxon>Choanephoroideae</taxon>
        <taxon>Choanephora</taxon>
    </lineage>
</organism>
<sequence length="1206" mass="135928">MPPPPPPQGRPVPAAHRRALIPSAFMEFPVQRRWAAAVFMALVGWKLTQFIALWTSSDPELYSRVLIKSFFFDAAYFFGLYIVKIPWLQFSLVKTLFLIFCTYGIEVCTFSLPFLGVSSLVAQGIFGDAIGKLTGVSQGRLVNVKDIVFNSSHILGRHTVHILPYGTAKLNPNDEVYCLPSSEIGKKDIYIPIVLNNTMPRSISLSRHDFETDTQTVKSYSGSEIIRATEIGNANQGIEYYYIRIRKPGAYKIEKIVAKDNVDVRMYSRTAYIFTCPQAQLSSTSKQDYCTGDVETLQLNVMGVPPLNVEYKRKINSGRETKLKLDRIQPDQFDSPLLRRPKDQNTLDPSFFTMNTSEGLQWASTHHIQVNLDLKFEGASTHEYSLLQITDGAGNQVGLSGLRALSFDVHARPEVKFKCSQADPAVLLIGTKSTQIPVQLEGEGPFEVQYKFEGESNQVQKVKLRSDQSTLTVNEPGEYSLVSVRDKFCQGQVMFPSSCQVVQPPLPAIKLQSYPIPSECAGDNEVGMKFIAEFTGAPPYVLDYVITKQNGRSKSVVERKRETVDRSRHIFSYLPSSSGEYTYEFNTIDDRHYKKRSTGISPIKQIVHPQPDAKFISNTRRPVRTCLGEDLTVNTELRGTGPFRLFWTVNDQLYSDVVESERYTIHLPPFERPGQHIVSLVKIEDANGCLKELEARDYTIEVRRDRPTAFFHTGGEDVSVVETTEGSTVDLPLRLTGEGPWKVTYRNIEEGDRSKVTKRFNDPNASVQVKKAGHYEILSVEDAICKGDPLPYQYLIQWADKPLLHVVEDQAVLVTDHVYERPAVCQGVSDAMAVEFVGQAPFYSFYREYRAPIGSRSFTQIGQEEITTGLERVRLPLKTRESGKYKYVFEKLSDQRYQDPFKIKPLQIEQVVHATPTVKFSSKSARKDRTLCVGDTLSSPEMDPLFLEFTGVAPFSVELGLRLQTDLNGRVIKIDNIMTNKYKLELTDELTVAGNYHIKLLTVNDANGCGTEVSEQEDTSVSIKTLDIPLITPVESCEDICVGEKIDFSLSGMGPFTVQYLFNGKTETAKSSTSKLSMIADRPGNLTVVSVGDKRNKCRSFPKAMNRKIHEIPSSFISGGKEIIESIREGDMVQAVVDLVGTPPFDFEWRRSRLIWDHKNNRHYKGEVLESHVVTGIQEHRYYINTSVEGIIEIVSIKDRYCHYPV</sequence>
<dbReference type="OrthoDB" id="5529162at2759"/>
<dbReference type="Pfam" id="PF24097">
    <property type="entry name" value="TMD_POM152"/>
    <property type="match status" value="1"/>
</dbReference>
<comment type="caution">
    <text evidence="7">The sequence shown here is derived from an EMBL/GenBank/DDBJ whole genome shotgun (WGS) entry which is preliminary data.</text>
</comment>
<dbReference type="InterPro" id="IPR056543">
    <property type="entry name" value="Ig-like_POM152_9th"/>
</dbReference>
<dbReference type="STRING" id="101091.A0A1C7NRT3"/>
<keyword evidence="1" id="KW-1133">Transmembrane helix</keyword>
<dbReference type="AlphaFoldDB" id="A0A1C7NRT3"/>
<dbReference type="InterPro" id="IPR056542">
    <property type="entry name" value="Ig-like_POM152_1st"/>
</dbReference>
<dbReference type="PANTHER" id="PTHR28206">
    <property type="entry name" value="NUCLEOPORIN POM152"/>
    <property type="match status" value="1"/>
</dbReference>
<dbReference type="InterPro" id="IPR056540">
    <property type="entry name" value="TMD_POM152"/>
</dbReference>
<evidence type="ECO:0000259" key="5">
    <source>
        <dbReference type="Pfam" id="PF24519"/>
    </source>
</evidence>
<protein>
    <recommendedName>
        <fullName evidence="9">Nucleoporin POM152</fullName>
    </recommendedName>
</protein>
<dbReference type="GO" id="GO:0006606">
    <property type="term" value="P:protein import into nucleus"/>
    <property type="evidence" value="ECO:0007669"/>
    <property type="project" value="TreeGrafter"/>
</dbReference>
<dbReference type="InterPro" id="IPR056541">
    <property type="entry name" value="Ig-like_POM152"/>
</dbReference>
<feature type="domain" description="Nucleoporin POM152 Ig-like" evidence="4">
    <location>
        <begin position="706"/>
        <end position="788"/>
    </location>
</feature>
<dbReference type="InterPro" id="IPR037701">
    <property type="entry name" value="Pom152"/>
</dbReference>
<keyword evidence="1" id="KW-0812">Transmembrane</keyword>
<dbReference type="GO" id="GO:0017056">
    <property type="term" value="F:structural constituent of nuclear pore"/>
    <property type="evidence" value="ECO:0007669"/>
    <property type="project" value="InterPro"/>
</dbReference>
<evidence type="ECO:0000313" key="8">
    <source>
        <dbReference type="Proteomes" id="UP000093000"/>
    </source>
</evidence>
<feature type="domain" description="Nucleoporin POM152 first Ig-like" evidence="5">
    <location>
        <begin position="167"/>
        <end position="273"/>
    </location>
</feature>
<dbReference type="EMBL" id="LUGH01000003">
    <property type="protein sequence ID" value="OBZ91822.1"/>
    <property type="molecule type" value="Genomic_DNA"/>
</dbReference>
<feature type="domain" description="Nucleoporin POM152 immunoglobulin-like" evidence="2">
    <location>
        <begin position="503"/>
        <end position="613"/>
    </location>
</feature>
<proteinExistence type="predicted"/>
<feature type="domain" description="Nucleoporin POM152 immunoglobulin-like" evidence="2">
    <location>
        <begin position="825"/>
        <end position="916"/>
    </location>
</feature>
<evidence type="ECO:0008006" key="9">
    <source>
        <dbReference type="Google" id="ProtNLM"/>
    </source>
</evidence>
<feature type="transmembrane region" description="Helical" evidence="1">
    <location>
        <begin position="61"/>
        <end position="83"/>
    </location>
</feature>
<evidence type="ECO:0000259" key="3">
    <source>
        <dbReference type="Pfam" id="PF24097"/>
    </source>
</evidence>
<keyword evidence="8" id="KW-1185">Reference proteome</keyword>
<gene>
    <name evidence="7" type="ORF">A0J61_00138</name>
</gene>